<feature type="domain" description="HTH marR-type" evidence="2">
    <location>
        <begin position="25"/>
        <end position="127"/>
    </location>
</feature>
<dbReference type="AlphaFoldDB" id="A0A2C4PVX1"/>
<gene>
    <name evidence="3" type="ORF">COF57_26535</name>
</gene>
<evidence type="ECO:0000259" key="2">
    <source>
        <dbReference type="SMART" id="SM00347"/>
    </source>
</evidence>
<dbReference type="Gene3D" id="1.10.10.10">
    <property type="entry name" value="Winged helix-like DNA-binding domain superfamily/Winged helix DNA-binding domain"/>
    <property type="match status" value="1"/>
</dbReference>
<proteinExistence type="predicted"/>
<dbReference type="InterPro" id="IPR000835">
    <property type="entry name" value="HTH_MarR-typ"/>
</dbReference>
<dbReference type="SUPFAM" id="SSF46785">
    <property type="entry name" value="Winged helix' DNA-binding domain"/>
    <property type="match status" value="1"/>
</dbReference>
<dbReference type="SMART" id="SM00347">
    <property type="entry name" value="HTH_MARR"/>
    <property type="match status" value="1"/>
</dbReference>
<comment type="caution">
    <text evidence="3">The sequence shown here is derived from an EMBL/GenBank/DDBJ whole genome shotgun (WGS) entry which is preliminary data.</text>
</comment>
<dbReference type="InterPro" id="IPR039422">
    <property type="entry name" value="MarR/SlyA-like"/>
</dbReference>
<keyword evidence="1" id="KW-0238">DNA-binding</keyword>
<evidence type="ECO:0000256" key="1">
    <source>
        <dbReference type="ARBA" id="ARBA00023125"/>
    </source>
</evidence>
<dbReference type="InterPro" id="IPR036390">
    <property type="entry name" value="WH_DNA-bd_sf"/>
</dbReference>
<dbReference type="Proteomes" id="UP000223364">
    <property type="component" value="Unassembled WGS sequence"/>
</dbReference>
<accession>A0A2C4PVX1</accession>
<dbReference type="GO" id="GO:0003700">
    <property type="term" value="F:DNA-binding transcription factor activity"/>
    <property type="evidence" value="ECO:0007669"/>
    <property type="project" value="InterPro"/>
</dbReference>
<dbReference type="GO" id="GO:0006950">
    <property type="term" value="P:response to stress"/>
    <property type="evidence" value="ECO:0007669"/>
    <property type="project" value="TreeGrafter"/>
</dbReference>
<organism evidence="3 4">
    <name type="scientific">Bacillus wiedmannii</name>
    <dbReference type="NCBI Taxonomy" id="1890302"/>
    <lineage>
        <taxon>Bacteria</taxon>
        <taxon>Bacillati</taxon>
        <taxon>Bacillota</taxon>
        <taxon>Bacilli</taxon>
        <taxon>Bacillales</taxon>
        <taxon>Bacillaceae</taxon>
        <taxon>Bacillus</taxon>
        <taxon>Bacillus cereus group</taxon>
    </lineage>
</organism>
<dbReference type="EMBL" id="NUSP01000032">
    <property type="protein sequence ID" value="PHD56679.1"/>
    <property type="molecule type" value="Genomic_DNA"/>
</dbReference>
<name>A0A2C4PVX1_9BACI</name>
<reference evidence="3 4" key="1">
    <citation type="submission" date="2017-09" db="EMBL/GenBank/DDBJ databases">
        <title>Large-scale bioinformatics analysis of Bacillus genomes uncovers conserved roles of natural products in bacterial physiology.</title>
        <authorList>
            <consortium name="Agbiome Team Llc"/>
            <person name="Bleich R.M."/>
            <person name="Grubbs K.J."/>
            <person name="Santa Maria K.C."/>
            <person name="Allen S.E."/>
            <person name="Farag S."/>
            <person name="Shank E.A."/>
            <person name="Bowers A."/>
        </authorList>
    </citation>
    <scope>NUCLEOTIDE SEQUENCE [LARGE SCALE GENOMIC DNA]</scope>
    <source>
        <strain evidence="3 4">AFS044295</strain>
    </source>
</reference>
<sequence length="154" mass="17654">MKQIQEKAFIFGAIFTLANRLQILGDKLDENITVKQWLLLATISKSEHPAPSLSEVAKTIGNSRQNVKKMALILENQGFLSLTKDDIDTRITRITLNPKCITYFQNRNLDELNFLNQLFDSFDEDMITGLYQGLNHLAENIINMENTTNTYKKD</sequence>
<evidence type="ECO:0000313" key="4">
    <source>
        <dbReference type="Proteomes" id="UP000223364"/>
    </source>
</evidence>
<dbReference type="RefSeq" id="WP_002090314.1">
    <property type="nucleotide sequence ID" value="NZ_NUSP01000032.1"/>
</dbReference>
<evidence type="ECO:0000313" key="3">
    <source>
        <dbReference type="EMBL" id="PHD56679.1"/>
    </source>
</evidence>
<dbReference type="GO" id="GO:0003677">
    <property type="term" value="F:DNA binding"/>
    <property type="evidence" value="ECO:0007669"/>
    <property type="project" value="UniProtKB-KW"/>
</dbReference>
<dbReference type="InterPro" id="IPR036388">
    <property type="entry name" value="WH-like_DNA-bd_sf"/>
</dbReference>
<dbReference type="PANTHER" id="PTHR33164">
    <property type="entry name" value="TRANSCRIPTIONAL REGULATOR, MARR FAMILY"/>
    <property type="match status" value="1"/>
</dbReference>
<dbReference type="PANTHER" id="PTHR33164:SF58">
    <property type="entry name" value="DNA-BINDING TRANSCRIPTIONAL REPRESSOR SCOC"/>
    <property type="match status" value="1"/>
</dbReference>
<protein>
    <submittedName>
        <fullName evidence="3">MarR family transcriptional regulator</fullName>
    </submittedName>
</protein>